<name>A0A1G9VS46_9FIRM</name>
<dbReference type="OrthoDB" id="10012937at2"/>
<feature type="transmembrane region" description="Helical" evidence="1">
    <location>
        <begin position="95"/>
        <end position="117"/>
    </location>
</feature>
<feature type="transmembrane region" description="Helical" evidence="1">
    <location>
        <begin position="66"/>
        <end position="88"/>
    </location>
</feature>
<proteinExistence type="predicted"/>
<dbReference type="EMBL" id="FNHZ01000002">
    <property type="protein sequence ID" value="SDM74695.1"/>
    <property type="molecule type" value="Genomic_DNA"/>
</dbReference>
<gene>
    <name evidence="2" type="ORF">SAMN05216544_1050</name>
</gene>
<dbReference type="Proteomes" id="UP000187651">
    <property type="component" value="Unassembled WGS sequence"/>
</dbReference>
<feature type="transmembrane region" description="Helical" evidence="1">
    <location>
        <begin position="265"/>
        <end position="285"/>
    </location>
</feature>
<evidence type="ECO:0000256" key="1">
    <source>
        <dbReference type="SAM" id="Phobius"/>
    </source>
</evidence>
<feature type="transmembrane region" description="Helical" evidence="1">
    <location>
        <begin position="12"/>
        <end position="34"/>
    </location>
</feature>
<feature type="transmembrane region" description="Helical" evidence="1">
    <location>
        <begin position="180"/>
        <end position="199"/>
    </location>
</feature>
<feature type="transmembrane region" description="Helical" evidence="1">
    <location>
        <begin position="305"/>
        <end position="326"/>
    </location>
</feature>
<feature type="transmembrane region" description="Helical" evidence="1">
    <location>
        <begin position="148"/>
        <end position="168"/>
    </location>
</feature>
<accession>A0A1G9VS46</accession>
<organism evidence="2 3">
    <name type="scientific">Lachnospira pectinoschiza</name>
    <dbReference type="NCBI Taxonomy" id="28052"/>
    <lineage>
        <taxon>Bacteria</taxon>
        <taxon>Bacillati</taxon>
        <taxon>Bacillota</taxon>
        <taxon>Clostridia</taxon>
        <taxon>Lachnospirales</taxon>
        <taxon>Lachnospiraceae</taxon>
        <taxon>Lachnospira</taxon>
    </lineage>
</organism>
<protein>
    <submittedName>
        <fullName evidence="2">Uncharacterized protein</fullName>
    </submittedName>
</protein>
<evidence type="ECO:0000313" key="2">
    <source>
        <dbReference type="EMBL" id="SDM74695.1"/>
    </source>
</evidence>
<evidence type="ECO:0000313" key="3">
    <source>
        <dbReference type="Proteomes" id="UP000187651"/>
    </source>
</evidence>
<keyword evidence="1" id="KW-0472">Membrane</keyword>
<feature type="transmembrane region" description="Helical" evidence="1">
    <location>
        <begin position="362"/>
        <end position="387"/>
    </location>
</feature>
<keyword evidence="1" id="KW-1133">Transmembrane helix</keyword>
<dbReference type="AlphaFoldDB" id="A0A1G9VS46"/>
<dbReference type="RefSeq" id="WP_074521244.1">
    <property type="nucleotide sequence ID" value="NZ_FNHZ01000002.1"/>
</dbReference>
<feature type="transmembrane region" description="Helical" evidence="1">
    <location>
        <begin position="338"/>
        <end position="356"/>
    </location>
</feature>
<keyword evidence="1" id="KW-0812">Transmembrane</keyword>
<sequence>MDKAQKTYIRLVSIMVLLCLDFICLLCFLGGGLFQDILNLISLNSDKLTEAEKNLYNMQYYLAFNMIYRFVFSFAILAVFIAFIAVLFRLSKAGRIAIIANLSSIATAVVVIVARLLEGNKSVHRKITNLFLGINGDDFVTMQALPKLLVVPIIIIILSLLCLAMVKSSKIEKIRLYNKANALSGTSIYMVAMYGYVGIDVLRNNLSYMIMNKKDLACMNSLNYLRTFYIDNNKILSLPISYILILIIGLGIITDKFLKKKIAGIISVLIPTLISIVIIVINIINKPVILGNVTTDLNICDMVDFAYIAFLANFLITCLYINLMLVYIISVRGNKTQMLILITINIILNLIGQIIAKNFSGIAIHFIMWSVADIISTIIVLVLMINIHKYRKRKRREARESKD</sequence>
<keyword evidence="3" id="KW-1185">Reference proteome</keyword>
<reference evidence="3" key="1">
    <citation type="submission" date="2016-10" db="EMBL/GenBank/DDBJ databases">
        <authorList>
            <person name="Varghese N."/>
            <person name="Submissions S."/>
        </authorList>
    </citation>
    <scope>NUCLEOTIDE SEQUENCE [LARGE SCALE GENOMIC DNA]</scope>
    <source>
        <strain evidence="3">M83</strain>
    </source>
</reference>
<feature type="transmembrane region" description="Helical" evidence="1">
    <location>
        <begin position="235"/>
        <end position="253"/>
    </location>
</feature>